<evidence type="ECO:0000313" key="2">
    <source>
        <dbReference type="EMBL" id="PSK41323.1"/>
    </source>
</evidence>
<evidence type="ECO:0000313" key="3">
    <source>
        <dbReference type="Proteomes" id="UP000241107"/>
    </source>
</evidence>
<dbReference type="AlphaFoldDB" id="A0A2P7YZE2"/>
<reference evidence="2 3" key="1">
    <citation type="submission" date="2018-03" db="EMBL/GenBank/DDBJ databases">
        <title>Candida pseudohaemulonii genome assembly and annotation.</title>
        <authorList>
            <person name="Munoz J.F."/>
            <person name="Gade L.G."/>
            <person name="Chow N.A."/>
            <person name="Litvintseva A.P."/>
            <person name="Loparev V.N."/>
            <person name="Cuomo C.A."/>
        </authorList>
    </citation>
    <scope>NUCLEOTIDE SEQUENCE [LARGE SCALE GENOMIC DNA]</scope>
    <source>
        <strain evidence="2 3">B12108</strain>
    </source>
</reference>
<protein>
    <submittedName>
        <fullName evidence="2">Uncharacterized protein</fullName>
    </submittedName>
</protein>
<dbReference type="Proteomes" id="UP000241107">
    <property type="component" value="Unassembled WGS sequence"/>
</dbReference>
<name>A0A2P7YZE2_9ASCO</name>
<comment type="caution">
    <text evidence="2">The sequence shown here is derived from an EMBL/GenBank/DDBJ whole genome shotgun (WGS) entry which is preliminary data.</text>
</comment>
<feature type="region of interest" description="Disordered" evidence="1">
    <location>
        <begin position="221"/>
        <end position="243"/>
    </location>
</feature>
<feature type="compositionally biased region" description="Polar residues" evidence="1">
    <location>
        <begin position="105"/>
        <end position="114"/>
    </location>
</feature>
<accession>A0A2P7YZE2</accession>
<keyword evidence="3" id="KW-1185">Reference proteome</keyword>
<feature type="region of interest" description="Disordered" evidence="1">
    <location>
        <begin position="57"/>
        <end position="114"/>
    </location>
</feature>
<feature type="compositionally biased region" description="Polar residues" evidence="1">
    <location>
        <begin position="71"/>
        <end position="81"/>
    </location>
</feature>
<gene>
    <name evidence="2" type="ORF">C7M61_001004</name>
</gene>
<organism evidence="2 3">
    <name type="scientific">Candidozyma pseudohaemuli</name>
    <dbReference type="NCBI Taxonomy" id="418784"/>
    <lineage>
        <taxon>Eukaryota</taxon>
        <taxon>Fungi</taxon>
        <taxon>Dikarya</taxon>
        <taxon>Ascomycota</taxon>
        <taxon>Saccharomycotina</taxon>
        <taxon>Pichiomycetes</taxon>
        <taxon>Metschnikowiaceae</taxon>
        <taxon>Candidozyma</taxon>
    </lineage>
</organism>
<evidence type="ECO:0000256" key="1">
    <source>
        <dbReference type="SAM" id="MobiDB-lite"/>
    </source>
</evidence>
<dbReference type="EMBL" id="PYFQ01000001">
    <property type="protein sequence ID" value="PSK41323.1"/>
    <property type="molecule type" value="Genomic_DNA"/>
</dbReference>
<dbReference type="STRING" id="418784.A0A2P7YZE2"/>
<sequence length="343" mass="38405">MPEPRPRPPSLKLANDSARHDAILQIVSPIATLSMSEDMRNTVRISESIKRRQSSIIAAKKNGDTSEPILPTQSTGNTPVNSAAESSASSSSTSTLFPNVKEENGTSSPLLACDSTQLSPGASYNLDRLASHLKNRSLKRDRVPKPLKLHNNPAVGSGPYTAANAHPGMYSYQTHGLKLAPLRPYFAPRMVQRFRRPLSMAPLGTPFVVTPYRREIPFDRRKLSGPQTAPPVQPAQGSKRARPVQDVFVDDVKRAAPLPLQPPLAQKARFSVTADDRQNATEEEMEEMRRKWEESDEIYGSMSFMDKLTFRFKILNKNLSLDEKKARFMEICETTWDEFMKRK</sequence>
<dbReference type="VEuPathDB" id="FungiDB:C7M61_001004"/>
<dbReference type="GeneID" id="36564395"/>
<proteinExistence type="predicted"/>
<feature type="compositionally biased region" description="Low complexity" evidence="1">
    <location>
        <begin position="82"/>
        <end position="95"/>
    </location>
</feature>
<dbReference type="RefSeq" id="XP_024716022.1">
    <property type="nucleotide sequence ID" value="XM_024856423.1"/>
</dbReference>
<dbReference type="OrthoDB" id="3977264at2759"/>